<comment type="subcellular location">
    <subcellularLocation>
        <location evidence="1">Membrane</location>
        <topology evidence="1">Multi-pass membrane protein</topology>
    </subcellularLocation>
</comment>
<dbReference type="PANTHER" id="PTHR46154:SF4">
    <property type="entry name" value="UREA ACTIVE TRANSPORTER"/>
    <property type="match status" value="1"/>
</dbReference>
<dbReference type="NCBIfam" id="TIGR00813">
    <property type="entry name" value="sss"/>
    <property type="match status" value="1"/>
</dbReference>
<name>A0A2I1GPW4_9GLOM</name>
<feature type="transmembrane region" description="Helical" evidence="8">
    <location>
        <begin position="88"/>
        <end position="108"/>
    </location>
</feature>
<comment type="caution">
    <text evidence="9">The sequence shown here is derived from an EMBL/GenBank/DDBJ whole genome shotgun (WGS) entry which is preliminary data.</text>
</comment>
<dbReference type="AlphaFoldDB" id="A0A2I1GPW4"/>
<dbReference type="InterPro" id="IPR031155">
    <property type="entry name" value="DUR"/>
</dbReference>
<evidence type="ECO:0000313" key="9">
    <source>
        <dbReference type="EMBL" id="PKY48655.1"/>
    </source>
</evidence>
<dbReference type="VEuPathDB" id="FungiDB:RhiirFUN_014606"/>
<evidence type="ECO:0000256" key="5">
    <source>
        <dbReference type="ARBA" id="ARBA00022989"/>
    </source>
</evidence>
<feature type="transmembrane region" description="Helical" evidence="8">
    <location>
        <begin position="163"/>
        <end position="182"/>
    </location>
</feature>
<evidence type="ECO:0000256" key="2">
    <source>
        <dbReference type="ARBA" id="ARBA00006434"/>
    </source>
</evidence>
<dbReference type="FunFam" id="1.20.1730.10:FF:000006">
    <property type="entry name" value="Urea active transporter"/>
    <property type="match status" value="1"/>
</dbReference>
<feature type="transmembrane region" description="Helical" evidence="8">
    <location>
        <begin position="129"/>
        <end position="151"/>
    </location>
</feature>
<feature type="transmembrane region" description="Helical" evidence="8">
    <location>
        <begin position="332"/>
        <end position="358"/>
    </location>
</feature>
<feature type="transmembrane region" description="Helical" evidence="8">
    <location>
        <begin position="586"/>
        <end position="611"/>
    </location>
</feature>
<feature type="transmembrane region" description="Helical" evidence="8">
    <location>
        <begin position="253"/>
        <end position="273"/>
    </location>
</feature>
<feature type="transmembrane region" description="Helical" evidence="8">
    <location>
        <begin position="194"/>
        <end position="214"/>
    </location>
</feature>
<reference evidence="9 10" key="1">
    <citation type="submission" date="2015-10" db="EMBL/GenBank/DDBJ databases">
        <title>Genome analyses suggest a sexual origin of heterokaryosis in a supposedly ancient asexual fungus.</title>
        <authorList>
            <person name="Ropars J."/>
            <person name="Sedzielewska K."/>
            <person name="Noel J."/>
            <person name="Charron P."/>
            <person name="Farinelli L."/>
            <person name="Marton T."/>
            <person name="Kruger M."/>
            <person name="Pelin A."/>
            <person name="Brachmann A."/>
            <person name="Corradi N."/>
        </authorList>
    </citation>
    <scope>NUCLEOTIDE SEQUENCE [LARGE SCALE GENOMIC DNA]</scope>
    <source>
        <strain evidence="9 10">A4</strain>
    </source>
</reference>
<feature type="transmembrane region" description="Helical" evidence="8">
    <location>
        <begin position="552"/>
        <end position="574"/>
    </location>
</feature>
<evidence type="ECO:0000256" key="3">
    <source>
        <dbReference type="ARBA" id="ARBA00022448"/>
    </source>
</evidence>
<evidence type="ECO:0000256" key="4">
    <source>
        <dbReference type="ARBA" id="ARBA00022692"/>
    </source>
</evidence>
<feature type="transmembrane region" description="Helical" evidence="8">
    <location>
        <begin position="422"/>
        <end position="443"/>
    </location>
</feature>
<accession>A0A2I1GPW4</accession>
<evidence type="ECO:0000256" key="8">
    <source>
        <dbReference type="SAM" id="Phobius"/>
    </source>
</evidence>
<evidence type="ECO:0000256" key="1">
    <source>
        <dbReference type="ARBA" id="ARBA00004141"/>
    </source>
</evidence>
<feature type="transmembrane region" description="Helical" evidence="8">
    <location>
        <begin position="12"/>
        <end position="32"/>
    </location>
</feature>
<dbReference type="InterPro" id="IPR001734">
    <property type="entry name" value="Na/solute_symporter"/>
</dbReference>
<feature type="transmembrane region" description="Helical" evidence="8">
    <location>
        <begin position="53"/>
        <end position="73"/>
    </location>
</feature>
<feature type="transmembrane region" description="Helical" evidence="8">
    <location>
        <begin position="397"/>
        <end position="416"/>
    </location>
</feature>
<dbReference type="InterPro" id="IPR038377">
    <property type="entry name" value="Na/Glc_symporter_sf"/>
</dbReference>
<dbReference type="Gene3D" id="1.20.1730.10">
    <property type="entry name" value="Sodium/glucose cotransporter"/>
    <property type="match status" value="1"/>
</dbReference>
<dbReference type="GO" id="GO:0005886">
    <property type="term" value="C:plasma membrane"/>
    <property type="evidence" value="ECO:0007669"/>
    <property type="project" value="TreeGrafter"/>
</dbReference>
<dbReference type="Pfam" id="PF00474">
    <property type="entry name" value="SSF"/>
    <property type="match status" value="1"/>
</dbReference>
<keyword evidence="5 8" id="KW-1133">Transmembrane helix</keyword>
<keyword evidence="3" id="KW-0813">Transport</keyword>
<feature type="transmembrane region" description="Helical" evidence="8">
    <location>
        <begin position="294"/>
        <end position="320"/>
    </location>
</feature>
<proteinExistence type="inferred from homology"/>
<keyword evidence="10" id="KW-1185">Reference proteome</keyword>
<comment type="similarity">
    <text evidence="2 7">Belongs to the sodium:solute symporter (SSF) (TC 2.A.21) family.</text>
</comment>
<feature type="transmembrane region" description="Helical" evidence="8">
    <location>
        <begin position="490"/>
        <end position="510"/>
    </location>
</feature>
<dbReference type="EMBL" id="LLXI01000658">
    <property type="protein sequence ID" value="PKY48655.1"/>
    <property type="molecule type" value="Genomic_DNA"/>
</dbReference>
<gene>
    <name evidence="9" type="ORF">RhiirA4_525683</name>
</gene>
<evidence type="ECO:0000256" key="7">
    <source>
        <dbReference type="RuleBase" id="RU362091"/>
    </source>
</evidence>
<dbReference type="GO" id="GO:0015204">
    <property type="term" value="F:urea transmembrane transporter activity"/>
    <property type="evidence" value="ECO:0007669"/>
    <property type="project" value="InterPro"/>
</dbReference>
<dbReference type="Proteomes" id="UP000234323">
    <property type="component" value="Unassembled WGS sequence"/>
</dbReference>
<feature type="transmembrane region" description="Helical" evidence="8">
    <location>
        <begin position="450"/>
        <end position="470"/>
    </location>
</feature>
<sequence>MAGPPLEQGVGWGIVLGFGAFFAIVMSLLTLAQKRYLQEHQTSEMFMTAHRSVKTGLVASAVVSSWTWAATLLQSSSVAYKYGVSGPFWYASGATIQVLLFAILAVEVKRKAPNAHTFLEIVNARYGKATHIIFLIFGMLTNVIVTAMLLLGGSAVVNALTGVNTIACCFLLPLGVLVYTLFGGLKATFLTDYVHTSVIYIIILSFLFTVYASSDVIGSPGKMYDLLLDASIKNPVVDNEQGSYVTMASLQGIIFGIINIVGNFGTVFVDNAYWQRAIAARPSSTVKAYLIGGLSWFSIPFTLATTMGIAGVALVGAGVMEPPTDHEVSAGLVLPLAATALLGKAGAFAVMVLVFMAVTSAASAELIAVSSIYTYDIYRTYIHSGALGKQVIRQSHASVIFFGLLMGALATILNYIGVDLGYMYLLMGIISSPAVIPVAYTLVWKKQTAVAAVAGALLGLICGIIAWLVAAQKLFGEITLKSTGDNYPMLAGNLSSLIISGLVATIVSLIKPANFDFDITRQKLEILTDDEVVENAVHEDPMEKDPVRLTKAFNFAIISSVALTIILIIIWPLPMYGTRYVFSRPFFTFWVAISMIWAIIATIACTIYPVVESRRSITAVIVGIIRDIRGQRITHEKKTDGIDKSPSEIIEDKA</sequence>
<dbReference type="PROSITE" id="PS50283">
    <property type="entry name" value="NA_SOLUT_SYMP_3"/>
    <property type="match status" value="1"/>
</dbReference>
<dbReference type="PANTHER" id="PTHR46154">
    <property type="match status" value="1"/>
</dbReference>
<protein>
    <submittedName>
        <fullName evidence="9">Na+/solute symporter</fullName>
    </submittedName>
</protein>
<dbReference type="VEuPathDB" id="FungiDB:FUN_012516"/>
<keyword evidence="4 8" id="KW-0812">Transmembrane</keyword>
<evidence type="ECO:0000313" key="10">
    <source>
        <dbReference type="Proteomes" id="UP000234323"/>
    </source>
</evidence>
<evidence type="ECO:0000256" key="6">
    <source>
        <dbReference type="ARBA" id="ARBA00023136"/>
    </source>
</evidence>
<dbReference type="VEuPathDB" id="FungiDB:RhiirA1_416267"/>
<organism evidence="9 10">
    <name type="scientific">Rhizophagus irregularis</name>
    <dbReference type="NCBI Taxonomy" id="588596"/>
    <lineage>
        <taxon>Eukaryota</taxon>
        <taxon>Fungi</taxon>
        <taxon>Fungi incertae sedis</taxon>
        <taxon>Mucoromycota</taxon>
        <taxon>Glomeromycotina</taxon>
        <taxon>Glomeromycetes</taxon>
        <taxon>Glomerales</taxon>
        <taxon>Glomeraceae</taxon>
        <taxon>Rhizophagus</taxon>
    </lineage>
</organism>
<dbReference type="GO" id="GO:0015606">
    <property type="term" value="F:spermidine transmembrane transporter activity"/>
    <property type="evidence" value="ECO:0007669"/>
    <property type="project" value="UniProtKB-ARBA"/>
</dbReference>
<dbReference type="CDD" id="cd11476">
    <property type="entry name" value="SLC5sbd_DUR3"/>
    <property type="match status" value="1"/>
</dbReference>
<keyword evidence="6 8" id="KW-0472">Membrane</keyword>